<dbReference type="Proteomes" id="UP000076580">
    <property type="component" value="Chromosome 01"/>
</dbReference>
<dbReference type="InParanoid" id="A0A151GXI0"/>
<comment type="caution">
    <text evidence="3">The sequence shown here is derived from an EMBL/GenBank/DDBJ whole genome shotgun (WGS) entry which is preliminary data.</text>
</comment>
<sequence>MNLTSRPINNRFFQLRRLRPCRSNFFTSAPSPSRAAPARATNVILCCFVSSVVVIPSPRRLHRPPPPDAGPEVDGGGRPARDQLGHPAVCPLFVRLTLRTVTRSSYPSSSSKTSHHGYVADNTCSLTNRALGGRIHSSRAATLAPNHSSQIIRKKTRQELEPWCACAVRAPPLESSTSNFVLEPLGTRLCRSSATDPIPVTNPSLALGPADLAPIVIVRIQIAKRNSSSQPPAAATTSLTAESSPPPDADADADPDADADADADPDRLLPLPSTLSSPAAVDMSSSLPLGPQPAPLSDSVPALPQASSSARPASASTPVQNSSSSLPPHSSSSSLPPPSTSSLPPPVTTSSSIPAPPTTTASTSSASTPAPPSSSSTNPQAASSSSSPVVVVTHSNTAVSTQVIVATSTSFKSPSPASTSSTTSSTPTPIDPSGAGDGGMGQGSKVAIGVVVPIAAIAILAIVGLLWWKKRRARQEAEEERRKEVEEYAYNPNADPTIPSVGLGPDAPYEMREDGPSGYRGWGSTTAAGSTGRKPSTTMTGGMTAAYSDAAFSVATSPGRRNGSETRSGEHLLDGSSSPDGEILGAAGPSATTSRGTDVRRGPSNASSSYSVAARSEAGSESGVYGNGGTHYDQYGQNPYSEPRPQEAPAQAVIRDNPARRNTRIEGPAHFPQQSSGIAQNF</sequence>
<accession>A0A151GXI0</accession>
<feature type="compositionally biased region" description="Low complexity" evidence="1">
    <location>
        <begin position="227"/>
        <end position="243"/>
    </location>
</feature>
<protein>
    <submittedName>
        <fullName evidence="3">Uncharacterized protein</fullName>
    </submittedName>
</protein>
<dbReference type="EMBL" id="LAYC01000001">
    <property type="protein sequence ID" value="KYK61742.1"/>
    <property type="molecule type" value="Genomic_DNA"/>
</dbReference>
<dbReference type="RefSeq" id="XP_040661094.1">
    <property type="nucleotide sequence ID" value="XM_040800211.1"/>
</dbReference>
<gene>
    <name evidence="3" type="ORF">DCS_02885</name>
</gene>
<proteinExistence type="predicted"/>
<reference evidence="3 4" key="1">
    <citation type="journal article" date="2016" name="Sci. Rep.">
        <title>Insights into Adaptations to a Near-Obligate Nematode Endoparasitic Lifestyle from the Finished Genome of Drechmeria coniospora.</title>
        <authorList>
            <person name="Zhang L."/>
            <person name="Zhou Z."/>
            <person name="Guo Q."/>
            <person name="Fokkens L."/>
            <person name="Miskei M."/>
            <person name="Pocsi I."/>
            <person name="Zhang W."/>
            <person name="Chen M."/>
            <person name="Wang L."/>
            <person name="Sun Y."/>
            <person name="Donzelli B.G."/>
            <person name="Gibson D.M."/>
            <person name="Nelson D.R."/>
            <person name="Luo J.G."/>
            <person name="Rep M."/>
            <person name="Liu H."/>
            <person name="Yang S."/>
            <person name="Wang J."/>
            <person name="Krasnoff S.B."/>
            <person name="Xu Y."/>
            <person name="Molnar I."/>
            <person name="Lin M."/>
        </authorList>
    </citation>
    <scope>NUCLEOTIDE SEQUENCE [LARGE SCALE GENOMIC DNA]</scope>
    <source>
        <strain evidence="3 4">ARSEF 6962</strain>
    </source>
</reference>
<feature type="compositionally biased region" description="Low complexity" evidence="1">
    <location>
        <begin position="301"/>
        <end position="334"/>
    </location>
</feature>
<feature type="compositionally biased region" description="Low complexity" evidence="1">
    <location>
        <begin position="268"/>
        <end position="278"/>
    </location>
</feature>
<evidence type="ECO:0000256" key="2">
    <source>
        <dbReference type="SAM" id="Phobius"/>
    </source>
</evidence>
<evidence type="ECO:0000313" key="3">
    <source>
        <dbReference type="EMBL" id="KYK61742.1"/>
    </source>
</evidence>
<dbReference type="GeneID" id="63715528"/>
<feature type="region of interest" description="Disordered" evidence="1">
    <location>
        <begin position="409"/>
        <end position="441"/>
    </location>
</feature>
<dbReference type="AlphaFoldDB" id="A0A151GXI0"/>
<keyword evidence="2" id="KW-0472">Membrane</keyword>
<feature type="region of interest" description="Disordered" evidence="1">
    <location>
        <begin position="58"/>
        <end position="81"/>
    </location>
</feature>
<feature type="compositionally biased region" description="Acidic residues" evidence="1">
    <location>
        <begin position="249"/>
        <end position="263"/>
    </location>
</feature>
<keyword evidence="4" id="KW-1185">Reference proteome</keyword>
<feature type="region of interest" description="Disordered" evidence="1">
    <location>
        <begin position="514"/>
        <end position="541"/>
    </location>
</feature>
<keyword evidence="2" id="KW-0812">Transmembrane</keyword>
<feature type="compositionally biased region" description="Low complexity" evidence="1">
    <location>
        <begin position="523"/>
        <end position="532"/>
    </location>
</feature>
<feature type="compositionally biased region" description="Basic and acidic residues" evidence="1">
    <location>
        <begin position="562"/>
        <end position="573"/>
    </location>
</feature>
<feature type="compositionally biased region" description="Polar residues" evidence="1">
    <location>
        <begin position="672"/>
        <end position="682"/>
    </location>
</feature>
<evidence type="ECO:0000256" key="1">
    <source>
        <dbReference type="SAM" id="MobiDB-lite"/>
    </source>
</evidence>
<feature type="compositionally biased region" description="Low complexity" evidence="1">
    <location>
        <begin position="348"/>
        <end position="388"/>
    </location>
</feature>
<evidence type="ECO:0000313" key="4">
    <source>
        <dbReference type="Proteomes" id="UP000076580"/>
    </source>
</evidence>
<organism evidence="3 4">
    <name type="scientific">Drechmeria coniospora</name>
    <name type="common">Nematophagous fungus</name>
    <name type="synonym">Meria coniospora</name>
    <dbReference type="NCBI Taxonomy" id="98403"/>
    <lineage>
        <taxon>Eukaryota</taxon>
        <taxon>Fungi</taxon>
        <taxon>Dikarya</taxon>
        <taxon>Ascomycota</taxon>
        <taxon>Pezizomycotina</taxon>
        <taxon>Sordariomycetes</taxon>
        <taxon>Hypocreomycetidae</taxon>
        <taxon>Hypocreales</taxon>
        <taxon>Ophiocordycipitaceae</taxon>
        <taxon>Drechmeria</taxon>
    </lineage>
</organism>
<keyword evidence="2" id="KW-1133">Transmembrane helix</keyword>
<feature type="transmembrane region" description="Helical" evidence="2">
    <location>
        <begin position="446"/>
        <end position="468"/>
    </location>
</feature>
<feature type="compositionally biased region" description="Pro residues" evidence="1">
    <location>
        <begin position="335"/>
        <end position="347"/>
    </location>
</feature>
<feature type="compositionally biased region" description="Low complexity" evidence="1">
    <location>
        <begin position="409"/>
        <end position="434"/>
    </location>
</feature>
<dbReference type="STRING" id="98403.A0A151GXI0"/>
<feature type="region of interest" description="Disordered" evidence="1">
    <location>
        <begin position="226"/>
        <end position="388"/>
    </location>
</feature>
<feature type="region of interest" description="Disordered" evidence="1">
    <location>
        <begin position="555"/>
        <end position="682"/>
    </location>
</feature>
<name>A0A151GXI0_DRECN</name>